<name>A0ABW3CT24_9ACTN</name>
<reference evidence="2" key="1">
    <citation type="journal article" date="2019" name="Int. J. Syst. Evol. Microbiol.">
        <title>The Global Catalogue of Microorganisms (GCM) 10K type strain sequencing project: providing services to taxonomists for standard genome sequencing and annotation.</title>
        <authorList>
            <consortium name="The Broad Institute Genomics Platform"/>
            <consortium name="The Broad Institute Genome Sequencing Center for Infectious Disease"/>
            <person name="Wu L."/>
            <person name="Ma J."/>
        </authorList>
    </citation>
    <scope>NUCLEOTIDE SEQUENCE [LARGE SCALE GENOMIC DNA]</scope>
    <source>
        <strain evidence="2">JCM 31696</strain>
    </source>
</reference>
<feature type="non-terminal residue" evidence="1">
    <location>
        <position position="1"/>
    </location>
</feature>
<keyword evidence="2" id="KW-1185">Reference proteome</keyword>
<evidence type="ECO:0000313" key="1">
    <source>
        <dbReference type="EMBL" id="MFD0856773.1"/>
    </source>
</evidence>
<comment type="caution">
    <text evidence="1">The sequence shown here is derived from an EMBL/GenBank/DDBJ whole genome shotgun (WGS) entry which is preliminary data.</text>
</comment>
<dbReference type="EMBL" id="JBHTIR010004255">
    <property type="protein sequence ID" value="MFD0856773.1"/>
    <property type="molecule type" value="Genomic_DNA"/>
</dbReference>
<proteinExistence type="predicted"/>
<evidence type="ECO:0008006" key="3">
    <source>
        <dbReference type="Google" id="ProtNLM"/>
    </source>
</evidence>
<organism evidence="1 2">
    <name type="scientific">Actinomadura adrarensis</name>
    <dbReference type="NCBI Taxonomy" id="1819600"/>
    <lineage>
        <taxon>Bacteria</taxon>
        <taxon>Bacillati</taxon>
        <taxon>Actinomycetota</taxon>
        <taxon>Actinomycetes</taxon>
        <taxon>Streptosporangiales</taxon>
        <taxon>Thermomonosporaceae</taxon>
        <taxon>Actinomadura</taxon>
    </lineage>
</organism>
<sequence length="317" mass="34876">SDCGLTDQARRLCWQHIDRYRQAGTRLTVQQARYMLEPAVNLARLHIRDNTPQAALRILNAMYSAVNNGTDLTIDDQRLPLAHLTGIRQERNKLREWVWLQLLTDGTRALTRAGEWADALALAQAHRGIGEHLMEGRQVAILAACTDGATDRARAILRESMLTQPWEHQVATCLEVICNGPGQQARHRAITAMIHNFQDNETAVGYAVFRARLGLTVIALTGPDAPDTGRCLLIQVADEAIAASDGYAAREILNHPTPDIHPSAAQRRALTDMVTTSGLGTGPLQSPLHNTFTSNINMASRTLTASLMESWSKEPLS</sequence>
<accession>A0ABW3CT24</accession>
<gene>
    <name evidence="1" type="ORF">ACFQ07_31360</name>
</gene>
<dbReference type="Proteomes" id="UP001597083">
    <property type="component" value="Unassembled WGS sequence"/>
</dbReference>
<evidence type="ECO:0000313" key="2">
    <source>
        <dbReference type="Proteomes" id="UP001597083"/>
    </source>
</evidence>
<protein>
    <recommendedName>
        <fullName evidence="3">Transcriptional regulator</fullName>
    </recommendedName>
</protein>